<organism evidence="2 3">
    <name type="scientific">Candolleomyces eurysporus</name>
    <dbReference type="NCBI Taxonomy" id="2828524"/>
    <lineage>
        <taxon>Eukaryota</taxon>
        <taxon>Fungi</taxon>
        <taxon>Dikarya</taxon>
        <taxon>Basidiomycota</taxon>
        <taxon>Agaricomycotina</taxon>
        <taxon>Agaricomycetes</taxon>
        <taxon>Agaricomycetidae</taxon>
        <taxon>Agaricales</taxon>
        <taxon>Agaricineae</taxon>
        <taxon>Psathyrellaceae</taxon>
        <taxon>Candolleomyces</taxon>
    </lineage>
</organism>
<feature type="region of interest" description="Disordered" evidence="1">
    <location>
        <begin position="38"/>
        <end position="125"/>
    </location>
</feature>
<accession>A0A9W8M937</accession>
<dbReference type="EMBL" id="JANBPK010001543">
    <property type="protein sequence ID" value="KAJ2921846.1"/>
    <property type="molecule type" value="Genomic_DNA"/>
</dbReference>
<feature type="compositionally biased region" description="Basic and acidic residues" evidence="1">
    <location>
        <begin position="78"/>
        <end position="88"/>
    </location>
</feature>
<gene>
    <name evidence="2" type="ORF">H1R20_g15242</name>
</gene>
<feature type="non-terminal residue" evidence="2">
    <location>
        <position position="133"/>
    </location>
</feature>
<protein>
    <submittedName>
        <fullName evidence="2">Uncharacterized protein</fullName>
    </submittedName>
</protein>
<feature type="compositionally biased region" description="Low complexity" evidence="1">
    <location>
        <begin position="90"/>
        <end position="109"/>
    </location>
</feature>
<feature type="compositionally biased region" description="Low complexity" evidence="1">
    <location>
        <begin position="49"/>
        <end position="67"/>
    </location>
</feature>
<feature type="compositionally biased region" description="Polar residues" evidence="1">
    <location>
        <begin position="68"/>
        <end position="77"/>
    </location>
</feature>
<reference evidence="2" key="1">
    <citation type="submission" date="2022-06" db="EMBL/GenBank/DDBJ databases">
        <title>Genome Sequence of Candolleomyces eurysporus.</title>
        <authorList>
            <person name="Buettner E."/>
        </authorList>
    </citation>
    <scope>NUCLEOTIDE SEQUENCE</scope>
    <source>
        <strain evidence="2">VTCC 930004</strain>
    </source>
</reference>
<dbReference type="AlphaFoldDB" id="A0A9W8M937"/>
<comment type="caution">
    <text evidence="2">The sequence shown here is derived from an EMBL/GenBank/DDBJ whole genome shotgun (WGS) entry which is preliminary data.</text>
</comment>
<evidence type="ECO:0000256" key="1">
    <source>
        <dbReference type="SAM" id="MobiDB-lite"/>
    </source>
</evidence>
<evidence type="ECO:0000313" key="3">
    <source>
        <dbReference type="Proteomes" id="UP001140091"/>
    </source>
</evidence>
<name>A0A9W8M937_9AGAR</name>
<keyword evidence="3" id="KW-1185">Reference proteome</keyword>
<evidence type="ECO:0000313" key="2">
    <source>
        <dbReference type="EMBL" id="KAJ2921846.1"/>
    </source>
</evidence>
<proteinExistence type="predicted"/>
<sequence length="133" mass="13683">MPPNSRKAGVLSRLSWLVKGRSGKPAIEPSQHVAEIVSTGAGPLPLHDPSIPSIPSTPANNPTPSSIQGSISQLSKHPSTDGSKRLEPESSTANATIPAASTSTPAAPNHIPESLLHPSASGSTFPGWIDIYV</sequence>
<dbReference type="Proteomes" id="UP001140091">
    <property type="component" value="Unassembled WGS sequence"/>
</dbReference>